<dbReference type="SUPFAM" id="SSF47413">
    <property type="entry name" value="lambda repressor-like DNA-binding domains"/>
    <property type="match status" value="1"/>
</dbReference>
<dbReference type="Gene3D" id="3.30.450.180">
    <property type="match status" value="1"/>
</dbReference>
<dbReference type="InterPro" id="IPR010982">
    <property type="entry name" value="Lambda_DNA-bd_dom_sf"/>
</dbReference>
<organism evidence="2 3">
    <name type="scientific">Streptomyces polygonati</name>
    <dbReference type="NCBI Taxonomy" id="1617087"/>
    <lineage>
        <taxon>Bacteria</taxon>
        <taxon>Bacillati</taxon>
        <taxon>Actinomycetota</taxon>
        <taxon>Actinomycetes</taxon>
        <taxon>Kitasatosporales</taxon>
        <taxon>Streptomycetaceae</taxon>
        <taxon>Streptomyces</taxon>
    </lineage>
</organism>
<keyword evidence="3" id="KW-1185">Reference proteome</keyword>
<dbReference type="Proteomes" id="UP001595765">
    <property type="component" value="Unassembled WGS sequence"/>
</dbReference>
<dbReference type="SMART" id="SM00530">
    <property type="entry name" value="HTH_XRE"/>
    <property type="match status" value="1"/>
</dbReference>
<dbReference type="InterPro" id="IPR001387">
    <property type="entry name" value="Cro/C1-type_HTH"/>
</dbReference>
<sequence length="279" mass="32372">MDSREGRGDDRFRGESLTELLRSWRRRLDPRKVPGLESTGRRGDGLSQRDAAHLGGVSERWYRALEAGKSANYSVEFLDRLAIGLRLSGAERHALYLRATGRPPTLLAAPEPDAAAEMDEQLQQFLDTQPPNPAYVSDVAWNIVGRNQPFRAWFPWAVRDGNLMRWILLDPEARDRLVNWREDWARPALGQIRYALSQYPKNEALRRLERDVLAGPRDMREMWGRREVYEHPERDVRRLRLPYHAGREVPVRTIDLAPARSARLRVVLFMETRRDASSR</sequence>
<gene>
    <name evidence="2" type="ORF">ACFO3J_30635</name>
</gene>
<dbReference type="InterPro" id="IPR041413">
    <property type="entry name" value="MLTR_LBD"/>
</dbReference>
<accession>A0ABV8HUW8</accession>
<evidence type="ECO:0000313" key="2">
    <source>
        <dbReference type="EMBL" id="MFC4035795.1"/>
    </source>
</evidence>
<evidence type="ECO:0000259" key="1">
    <source>
        <dbReference type="SMART" id="SM00530"/>
    </source>
</evidence>
<dbReference type="Pfam" id="PF17765">
    <property type="entry name" value="MLTR_LBD"/>
    <property type="match status" value="1"/>
</dbReference>
<reference evidence="3" key="1">
    <citation type="journal article" date="2019" name="Int. J. Syst. Evol. Microbiol.">
        <title>The Global Catalogue of Microorganisms (GCM) 10K type strain sequencing project: providing services to taxonomists for standard genome sequencing and annotation.</title>
        <authorList>
            <consortium name="The Broad Institute Genomics Platform"/>
            <consortium name="The Broad Institute Genome Sequencing Center for Infectious Disease"/>
            <person name="Wu L."/>
            <person name="Ma J."/>
        </authorList>
    </citation>
    <scope>NUCLEOTIDE SEQUENCE [LARGE SCALE GENOMIC DNA]</scope>
    <source>
        <strain evidence="3">CGMCC 4.7237</strain>
    </source>
</reference>
<dbReference type="Gene3D" id="1.10.260.40">
    <property type="entry name" value="lambda repressor-like DNA-binding domains"/>
    <property type="match status" value="1"/>
</dbReference>
<comment type="caution">
    <text evidence="2">The sequence shown here is derived from an EMBL/GenBank/DDBJ whole genome shotgun (WGS) entry which is preliminary data.</text>
</comment>
<dbReference type="RefSeq" id="WP_386436348.1">
    <property type="nucleotide sequence ID" value="NZ_JBHSBB010000029.1"/>
</dbReference>
<dbReference type="Pfam" id="PF13560">
    <property type="entry name" value="HTH_31"/>
    <property type="match status" value="1"/>
</dbReference>
<protein>
    <submittedName>
        <fullName evidence="2">Helix-turn-helix domain-containing protein</fullName>
    </submittedName>
</protein>
<dbReference type="PANTHER" id="PTHR35010:SF2">
    <property type="entry name" value="BLL4672 PROTEIN"/>
    <property type="match status" value="1"/>
</dbReference>
<evidence type="ECO:0000313" key="3">
    <source>
        <dbReference type="Proteomes" id="UP001595765"/>
    </source>
</evidence>
<dbReference type="PANTHER" id="PTHR35010">
    <property type="entry name" value="BLL4672 PROTEIN-RELATED"/>
    <property type="match status" value="1"/>
</dbReference>
<feature type="domain" description="HTH cro/C1-type" evidence="1">
    <location>
        <begin position="20"/>
        <end position="92"/>
    </location>
</feature>
<dbReference type="CDD" id="cd00093">
    <property type="entry name" value="HTH_XRE"/>
    <property type="match status" value="1"/>
</dbReference>
<name>A0ABV8HUW8_9ACTN</name>
<dbReference type="EMBL" id="JBHSBB010000029">
    <property type="protein sequence ID" value="MFC4035795.1"/>
    <property type="molecule type" value="Genomic_DNA"/>
</dbReference>
<proteinExistence type="predicted"/>